<dbReference type="Pfam" id="PF06197">
    <property type="entry name" value="DUF998"/>
    <property type="match status" value="1"/>
</dbReference>
<comment type="caution">
    <text evidence="2">The sequence shown here is derived from an EMBL/GenBank/DDBJ whole genome shotgun (WGS) entry which is preliminary data.</text>
</comment>
<proteinExistence type="predicted"/>
<keyword evidence="1" id="KW-0472">Membrane</keyword>
<evidence type="ECO:0000313" key="2">
    <source>
        <dbReference type="EMBL" id="GIJ47438.1"/>
    </source>
</evidence>
<dbReference type="InterPro" id="IPR009339">
    <property type="entry name" value="DUF998"/>
</dbReference>
<sequence>MPSWVLWSAASAPVLLIGGWTLAAVRQPAGFDSTVDTISALAALDARDRWIMTGALSGVGVCHLVTAAGLHPASPLGRAVLALGGAATLGVAAFPLPADGGSSAAHTATAAVAFGALGAWPLLSSRRHPGVARGDRPTVPWGVRPPVAVAAGVGLLALVGWFGSTLASGERVGLAERVAAGAQALWPLVVALSVRRAARG</sequence>
<feature type="transmembrane region" description="Helical" evidence="1">
    <location>
        <begin position="104"/>
        <end position="123"/>
    </location>
</feature>
<dbReference type="RefSeq" id="WP_239153249.1">
    <property type="nucleotide sequence ID" value="NZ_BOPF01000015.1"/>
</dbReference>
<feature type="transmembrane region" description="Helical" evidence="1">
    <location>
        <begin position="174"/>
        <end position="194"/>
    </location>
</feature>
<keyword evidence="1" id="KW-1133">Transmembrane helix</keyword>
<feature type="transmembrane region" description="Helical" evidence="1">
    <location>
        <begin position="143"/>
        <end position="162"/>
    </location>
</feature>
<dbReference type="EMBL" id="BOPF01000015">
    <property type="protein sequence ID" value="GIJ47438.1"/>
    <property type="molecule type" value="Genomic_DNA"/>
</dbReference>
<keyword evidence="1" id="KW-0812">Transmembrane</keyword>
<keyword evidence="3" id="KW-1185">Reference proteome</keyword>
<evidence type="ECO:0000256" key="1">
    <source>
        <dbReference type="SAM" id="Phobius"/>
    </source>
</evidence>
<reference evidence="2" key="1">
    <citation type="submission" date="2021-01" db="EMBL/GenBank/DDBJ databases">
        <title>Whole genome shotgun sequence of Virgisporangium aliadipatigenens NBRC 105644.</title>
        <authorList>
            <person name="Komaki H."/>
            <person name="Tamura T."/>
        </authorList>
    </citation>
    <scope>NUCLEOTIDE SEQUENCE</scope>
    <source>
        <strain evidence="2">NBRC 105644</strain>
    </source>
</reference>
<gene>
    <name evidence="2" type="ORF">Val02_43240</name>
</gene>
<accession>A0A8J3YPI9</accession>
<dbReference type="Proteomes" id="UP000619260">
    <property type="component" value="Unassembled WGS sequence"/>
</dbReference>
<organism evidence="2 3">
    <name type="scientific">Virgisporangium aliadipatigenens</name>
    <dbReference type="NCBI Taxonomy" id="741659"/>
    <lineage>
        <taxon>Bacteria</taxon>
        <taxon>Bacillati</taxon>
        <taxon>Actinomycetota</taxon>
        <taxon>Actinomycetes</taxon>
        <taxon>Micromonosporales</taxon>
        <taxon>Micromonosporaceae</taxon>
        <taxon>Virgisporangium</taxon>
    </lineage>
</organism>
<protein>
    <submittedName>
        <fullName evidence="2">Membrane protein</fullName>
    </submittedName>
</protein>
<name>A0A8J3YPI9_9ACTN</name>
<feature type="transmembrane region" description="Helical" evidence="1">
    <location>
        <begin position="79"/>
        <end position="98"/>
    </location>
</feature>
<evidence type="ECO:0000313" key="3">
    <source>
        <dbReference type="Proteomes" id="UP000619260"/>
    </source>
</evidence>
<dbReference type="AlphaFoldDB" id="A0A8J3YPI9"/>
<feature type="transmembrane region" description="Helical" evidence="1">
    <location>
        <begin position="50"/>
        <end position="70"/>
    </location>
</feature>